<evidence type="ECO:0000313" key="1">
    <source>
        <dbReference type="EMBL" id="KAA0054936.1"/>
    </source>
</evidence>
<name>A0A5A7UKW7_CUCMM</name>
<protein>
    <submittedName>
        <fullName evidence="1">Uncharacterized protein</fullName>
    </submittedName>
</protein>
<dbReference type="AlphaFoldDB" id="A0A5A7UKW7"/>
<reference evidence="1 2" key="1">
    <citation type="submission" date="2019-08" db="EMBL/GenBank/DDBJ databases">
        <title>Draft genome sequences of two oriental melons (Cucumis melo L. var makuwa).</title>
        <authorList>
            <person name="Kwon S.-Y."/>
        </authorList>
    </citation>
    <scope>NUCLEOTIDE SEQUENCE [LARGE SCALE GENOMIC DNA]</scope>
    <source>
        <strain evidence="2">cv. SW 3</strain>
        <tissue evidence="1">Leaf</tissue>
    </source>
</reference>
<gene>
    <name evidence="1" type="ORF">E6C27_scaffold43052G00720</name>
</gene>
<comment type="caution">
    <text evidence="1">The sequence shown here is derived from an EMBL/GenBank/DDBJ whole genome shotgun (WGS) entry which is preliminary data.</text>
</comment>
<dbReference type="Proteomes" id="UP000321393">
    <property type="component" value="Unassembled WGS sequence"/>
</dbReference>
<proteinExistence type="predicted"/>
<evidence type="ECO:0000313" key="2">
    <source>
        <dbReference type="Proteomes" id="UP000321393"/>
    </source>
</evidence>
<dbReference type="EMBL" id="SSTE01008633">
    <property type="protein sequence ID" value="KAA0054936.1"/>
    <property type="molecule type" value="Genomic_DNA"/>
</dbReference>
<sequence length="379" mass="41662">MRSRRNVTLVFGARGHLGQSGCEDPVESLESCLYHARLASRRTTQSSIGGDPEGHPCRHHSCQFLNMQHRAYTVSYFKHETSSRISYLEIYLSSPNGEAGETRLGLQQGRRGSATQKRAARLHTRARLTHGCTRARVGFPEGGARRFGSRGGSSVGPLRARLRLPDFGRRGGCWWSGYRGFARRRLPTGVSAALASDRSGATRLADGLAADARRRLRLGFGVRETAAPTDARLRRSAWTILLARLEARRRLGCDCGSAALLNREGCLAARVRGGEGSLEFATAPLLSQYKVIGRCLFGTNSRFVKNFLSHTTSFAASQVATYSASIVESVIKVCFTLLHITAPPFRVNIDLDVDFLVHNIAYIMSPRARDDAERPTSLK</sequence>
<accession>A0A5A7UKW7</accession>
<organism evidence="1 2">
    <name type="scientific">Cucumis melo var. makuwa</name>
    <name type="common">Oriental melon</name>
    <dbReference type="NCBI Taxonomy" id="1194695"/>
    <lineage>
        <taxon>Eukaryota</taxon>
        <taxon>Viridiplantae</taxon>
        <taxon>Streptophyta</taxon>
        <taxon>Embryophyta</taxon>
        <taxon>Tracheophyta</taxon>
        <taxon>Spermatophyta</taxon>
        <taxon>Magnoliopsida</taxon>
        <taxon>eudicotyledons</taxon>
        <taxon>Gunneridae</taxon>
        <taxon>Pentapetalae</taxon>
        <taxon>rosids</taxon>
        <taxon>fabids</taxon>
        <taxon>Cucurbitales</taxon>
        <taxon>Cucurbitaceae</taxon>
        <taxon>Benincaseae</taxon>
        <taxon>Cucumis</taxon>
    </lineage>
</organism>